<dbReference type="PANTHER" id="PTHR10961">
    <property type="entry name" value="PEROXISOMAL SARCOSINE OXIDASE"/>
    <property type="match status" value="1"/>
</dbReference>
<comment type="similarity">
    <text evidence="2">Belongs to the MSOX/MTOX family.</text>
</comment>
<evidence type="ECO:0000313" key="8">
    <source>
        <dbReference type="EMBL" id="KAK7550093.1"/>
    </source>
</evidence>
<feature type="domain" description="FAD dependent oxidoreductase" evidence="7">
    <location>
        <begin position="5"/>
        <end position="406"/>
    </location>
</feature>
<dbReference type="InterPro" id="IPR045170">
    <property type="entry name" value="MTOX"/>
</dbReference>
<comment type="cofactor">
    <cofactor evidence="1">
        <name>FAD</name>
        <dbReference type="ChEBI" id="CHEBI:57692"/>
    </cofactor>
</comment>
<protein>
    <submittedName>
        <fullName evidence="8">FAD dependent oxidoreductase</fullName>
    </submittedName>
</protein>
<sequence>MNESVIVIGSGTWGTSTALELAKRGYTNVTCLDKRRTYNLRHLDIYRLTQILAFPSVDSAAYDLNKIIRTEYDEELYSEMAIEAIQAWLSPYRCFVKLITDLSTGWLVTTSGDPEAARRLRQAYQNLVDRDQAKGVEFVEGKDDIVKHVPQLAKAKGIADWKGFWNPQAGWAHARKALEKVGSEAMKLGVKFIGGPSGQMTGLSLSPSGSLLGIKVASGAIHSASHYILCTGAASPALLPSLLAPHLWSKCWTLGHIECSDDELAAFAGCPVVDNRELGFFFEPDPETRRIKLCNEFQGYQYRVGRTVDERTGKPLAFSLPYYASEHPGEGIPNEALAGMRRLIDAVLPQFSGREIVGASICWCTDTADRHFLIDRHPSFPQLLLATGDSGHAFKFLPTMGSYIVDALEGKPRGLRSEWSLREREWGHDDSRPGERVKDLREVGMGGGEAKSKL</sequence>
<keyword evidence="9" id="KW-1185">Reference proteome</keyword>
<gene>
    <name evidence="8" type="ORF">IWX46DRAFT_521994</name>
</gene>
<keyword evidence="4" id="KW-0274">FAD</keyword>
<dbReference type="Gene3D" id="3.30.9.10">
    <property type="entry name" value="D-Amino Acid Oxidase, subunit A, domain 2"/>
    <property type="match status" value="1"/>
</dbReference>
<evidence type="ECO:0000259" key="7">
    <source>
        <dbReference type="Pfam" id="PF01266"/>
    </source>
</evidence>
<evidence type="ECO:0000256" key="5">
    <source>
        <dbReference type="ARBA" id="ARBA00023002"/>
    </source>
</evidence>
<dbReference type="Gene3D" id="3.50.50.60">
    <property type="entry name" value="FAD/NAD(P)-binding domain"/>
    <property type="match status" value="1"/>
</dbReference>
<evidence type="ECO:0000256" key="3">
    <source>
        <dbReference type="ARBA" id="ARBA00022630"/>
    </source>
</evidence>
<name>A0ABR1MI51_9PEZI</name>
<proteinExistence type="inferred from homology"/>
<evidence type="ECO:0000256" key="2">
    <source>
        <dbReference type="ARBA" id="ARBA00010989"/>
    </source>
</evidence>
<evidence type="ECO:0000256" key="4">
    <source>
        <dbReference type="ARBA" id="ARBA00022827"/>
    </source>
</evidence>
<keyword evidence="3" id="KW-0285">Flavoprotein</keyword>
<feature type="region of interest" description="Disordered" evidence="6">
    <location>
        <begin position="425"/>
        <end position="454"/>
    </location>
</feature>
<dbReference type="InterPro" id="IPR006076">
    <property type="entry name" value="FAD-dep_OxRdtase"/>
</dbReference>
<comment type="caution">
    <text evidence="8">The sequence shown here is derived from an EMBL/GenBank/DDBJ whole genome shotgun (WGS) entry which is preliminary data.</text>
</comment>
<dbReference type="SUPFAM" id="SSF51905">
    <property type="entry name" value="FAD/NAD(P)-binding domain"/>
    <property type="match status" value="1"/>
</dbReference>
<evidence type="ECO:0000256" key="6">
    <source>
        <dbReference type="SAM" id="MobiDB-lite"/>
    </source>
</evidence>
<feature type="compositionally biased region" description="Gly residues" evidence="6">
    <location>
        <begin position="444"/>
        <end position="454"/>
    </location>
</feature>
<dbReference type="Pfam" id="PF01266">
    <property type="entry name" value="DAO"/>
    <property type="match status" value="1"/>
</dbReference>
<dbReference type="Proteomes" id="UP001365128">
    <property type="component" value="Unassembled WGS sequence"/>
</dbReference>
<accession>A0ABR1MI51</accession>
<keyword evidence="5" id="KW-0560">Oxidoreductase</keyword>
<dbReference type="EMBL" id="JBBPDW010000008">
    <property type="protein sequence ID" value="KAK7550093.1"/>
    <property type="molecule type" value="Genomic_DNA"/>
</dbReference>
<feature type="compositionally biased region" description="Basic and acidic residues" evidence="6">
    <location>
        <begin position="425"/>
        <end position="442"/>
    </location>
</feature>
<dbReference type="PANTHER" id="PTHR10961:SF26">
    <property type="entry name" value="L-SACCHAROPINE OXIDASE"/>
    <property type="match status" value="1"/>
</dbReference>
<evidence type="ECO:0000313" key="9">
    <source>
        <dbReference type="Proteomes" id="UP001365128"/>
    </source>
</evidence>
<reference evidence="8 9" key="1">
    <citation type="submission" date="2024-04" db="EMBL/GenBank/DDBJ databases">
        <title>Phyllosticta paracitricarpa is synonymous to the EU quarantine fungus P. citricarpa based on phylogenomic analyses.</title>
        <authorList>
            <consortium name="Lawrence Berkeley National Laboratory"/>
            <person name="Van Ingen-Buijs V.A."/>
            <person name="Van Westerhoven A.C."/>
            <person name="Haridas S."/>
            <person name="Skiadas P."/>
            <person name="Martin F."/>
            <person name="Groenewald J.Z."/>
            <person name="Crous P.W."/>
            <person name="Seidl M.F."/>
        </authorList>
    </citation>
    <scope>NUCLEOTIDE SEQUENCE [LARGE SCALE GENOMIC DNA]</scope>
    <source>
        <strain evidence="8 9">CBS 122670</strain>
    </source>
</reference>
<dbReference type="InterPro" id="IPR036188">
    <property type="entry name" value="FAD/NAD-bd_sf"/>
</dbReference>
<evidence type="ECO:0000256" key="1">
    <source>
        <dbReference type="ARBA" id="ARBA00001974"/>
    </source>
</evidence>
<organism evidence="8 9">
    <name type="scientific">Phyllosticta citricarpa</name>
    <dbReference type="NCBI Taxonomy" id="55181"/>
    <lineage>
        <taxon>Eukaryota</taxon>
        <taxon>Fungi</taxon>
        <taxon>Dikarya</taxon>
        <taxon>Ascomycota</taxon>
        <taxon>Pezizomycotina</taxon>
        <taxon>Dothideomycetes</taxon>
        <taxon>Dothideomycetes incertae sedis</taxon>
        <taxon>Botryosphaeriales</taxon>
        <taxon>Phyllostictaceae</taxon>
        <taxon>Phyllosticta</taxon>
    </lineage>
</organism>